<keyword evidence="4" id="KW-0378">Hydrolase</keyword>
<protein>
    <recommendedName>
        <fullName evidence="1">bis(5'-nucleosyl)-tetraphosphatase (symmetrical)</fullName>
        <ecNumber evidence="1">3.6.1.41</ecNumber>
    </recommendedName>
</protein>
<proteinExistence type="predicted"/>
<reference evidence="8 9" key="1">
    <citation type="journal article" date="2009" name="Int. J. Syst. Evol. Microbiol.">
        <title>Paenibacillus contaminans sp. nov., isolated from a contaminated laboratory plate.</title>
        <authorList>
            <person name="Chou J.H."/>
            <person name="Lee J.H."/>
            <person name="Lin M.C."/>
            <person name="Chang P.S."/>
            <person name="Arun A.B."/>
            <person name="Young C.C."/>
            <person name="Chen W.M."/>
        </authorList>
    </citation>
    <scope>NUCLEOTIDE SEQUENCE [LARGE SCALE GENOMIC DNA]</scope>
    <source>
        <strain evidence="8 9">CKOBP-6</strain>
    </source>
</reference>
<dbReference type="CDD" id="cd00077">
    <property type="entry name" value="HDc"/>
    <property type="match status" value="1"/>
</dbReference>
<dbReference type="GO" id="GO:0046872">
    <property type="term" value="F:metal ion binding"/>
    <property type="evidence" value="ECO:0007669"/>
    <property type="project" value="UniProtKB-KW"/>
</dbReference>
<gene>
    <name evidence="8" type="ORF">DQG23_07155</name>
</gene>
<feature type="domain" description="HD" evidence="7">
    <location>
        <begin position="18"/>
        <end position="132"/>
    </location>
</feature>
<sequence length="189" mass="21161">MDRKAMMEEVRSQMPAKRWEHTVGVMESSVLLARQYGADADKAELAALLHDYCKYWPVDKQKEVLIEHGELGDLLDYDKALLHAPAAAILVRKKFGIDDAEILDAIRYHTSGRVGMTLLDKIVCLADYIEPGRDFPEVGLLRRLAETSIEKALVAGFDSTISYLLGKGQKVYPMTLLARNALLDELKGK</sequence>
<keyword evidence="5" id="KW-0408">Iron</keyword>
<evidence type="ECO:0000256" key="2">
    <source>
        <dbReference type="ARBA" id="ARBA00022723"/>
    </source>
</evidence>
<dbReference type="SUPFAM" id="SSF109604">
    <property type="entry name" value="HD-domain/PDEase-like"/>
    <property type="match status" value="1"/>
</dbReference>
<evidence type="ECO:0000256" key="5">
    <source>
        <dbReference type="ARBA" id="ARBA00023004"/>
    </source>
</evidence>
<dbReference type="Pfam" id="PF01966">
    <property type="entry name" value="HD"/>
    <property type="match status" value="1"/>
</dbReference>
<keyword evidence="3" id="KW-0547">Nucleotide-binding</keyword>
<evidence type="ECO:0000313" key="9">
    <source>
        <dbReference type="Proteomes" id="UP000250369"/>
    </source>
</evidence>
<dbReference type="SMART" id="SM00471">
    <property type="entry name" value="HDc"/>
    <property type="match status" value="1"/>
</dbReference>
<dbReference type="InterPro" id="IPR003607">
    <property type="entry name" value="HD/PDEase_dom"/>
</dbReference>
<evidence type="ECO:0000256" key="1">
    <source>
        <dbReference type="ARBA" id="ARBA00012506"/>
    </source>
</evidence>
<dbReference type="PANTHER" id="PTHR35795">
    <property type="entry name" value="SLR1885 PROTEIN"/>
    <property type="match status" value="1"/>
</dbReference>
<evidence type="ECO:0000259" key="7">
    <source>
        <dbReference type="PROSITE" id="PS51831"/>
    </source>
</evidence>
<evidence type="ECO:0000313" key="8">
    <source>
        <dbReference type="EMBL" id="RAV21829.1"/>
    </source>
</evidence>
<evidence type="ECO:0000256" key="4">
    <source>
        <dbReference type="ARBA" id="ARBA00022801"/>
    </source>
</evidence>
<dbReference type="PROSITE" id="PS51831">
    <property type="entry name" value="HD"/>
    <property type="match status" value="1"/>
</dbReference>
<dbReference type="PANTHER" id="PTHR35795:SF1">
    <property type="entry name" value="BIS(5'-NUCLEOSYL)-TETRAPHOSPHATASE, SYMMETRICAL"/>
    <property type="match status" value="1"/>
</dbReference>
<evidence type="ECO:0000256" key="6">
    <source>
        <dbReference type="ARBA" id="ARBA00049417"/>
    </source>
</evidence>
<keyword evidence="9" id="KW-1185">Reference proteome</keyword>
<dbReference type="Gene3D" id="1.10.3210.10">
    <property type="entry name" value="Hypothetical protein af1432"/>
    <property type="match status" value="1"/>
</dbReference>
<dbReference type="InterPro" id="IPR051094">
    <property type="entry name" value="Diverse_Catalytic_Enzymes"/>
</dbReference>
<dbReference type="OrthoDB" id="9782134at2"/>
<dbReference type="NCBIfam" id="TIGR00488">
    <property type="entry name" value="bis(5'-nucleosyl)-tetraphosphatase (symmetrical) YqeK"/>
    <property type="match status" value="1"/>
</dbReference>
<dbReference type="GO" id="GO:0000166">
    <property type="term" value="F:nucleotide binding"/>
    <property type="evidence" value="ECO:0007669"/>
    <property type="project" value="UniProtKB-KW"/>
</dbReference>
<dbReference type="EC" id="3.6.1.41" evidence="1"/>
<keyword evidence="2" id="KW-0479">Metal-binding</keyword>
<dbReference type="GO" id="GO:0008803">
    <property type="term" value="F:bis(5'-nucleosyl)-tetraphosphatase (symmetrical) activity"/>
    <property type="evidence" value="ECO:0007669"/>
    <property type="project" value="UniProtKB-EC"/>
</dbReference>
<dbReference type="EMBL" id="QMFB01000003">
    <property type="protein sequence ID" value="RAV21829.1"/>
    <property type="molecule type" value="Genomic_DNA"/>
</dbReference>
<dbReference type="InterPro" id="IPR006674">
    <property type="entry name" value="HD_domain"/>
</dbReference>
<comment type="catalytic activity">
    <reaction evidence="6">
        <text>P(1),P(4)-bis(5'-adenosyl) tetraphosphate + H2O = 2 ADP + 2 H(+)</text>
        <dbReference type="Rhea" id="RHEA:24252"/>
        <dbReference type="ChEBI" id="CHEBI:15377"/>
        <dbReference type="ChEBI" id="CHEBI:15378"/>
        <dbReference type="ChEBI" id="CHEBI:58141"/>
        <dbReference type="ChEBI" id="CHEBI:456216"/>
        <dbReference type="EC" id="3.6.1.41"/>
    </reaction>
</comment>
<dbReference type="InterPro" id="IPR005249">
    <property type="entry name" value="YqeK"/>
</dbReference>
<organism evidence="8 9">
    <name type="scientific">Paenibacillus contaminans</name>
    <dbReference type="NCBI Taxonomy" id="450362"/>
    <lineage>
        <taxon>Bacteria</taxon>
        <taxon>Bacillati</taxon>
        <taxon>Bacillota</taxon>
        <taxon>Bacilli</taxon>
        <taxon>Bacillales</taxon>
        <taxon>Paenibacillaceae</taxon>
        <taxon>Paenibacillus</taxon>
    </lineage>
</organism>
<evidence type="ECO:0000256" key="3">
    <source>
        <dbReference type="ARBA" id="ARBA00022741"/>
    </source>
</evidence>
<dbReference type="AlphaFoldDB" id="A0A329MPI7"/>
<name>A0A329MPI7_9BACL</name>
<dbReference type="RefSeq" id="WP_113030140.1">
    <property type="nucleotide sequence ID" value="NZ_QMFB01000003.1"/>
</dbReference>
<dbReference type="Proteomes" id="UP000250369">
    <property type="component" value="Unassembled WGS sequence"/>
</dbReference>
<accession>A0A329MPI7</accession>
<comment type="caution">
    <text evidence="8">The sequence shown here is derived from an EMBL/GenBank/DDBJ whole genome shotgun (WGS) entry which is preliminary data.</text>
</comment>